<dbReference type="PANTHER" id="PTHR43065:SF10">
    <property type="entry name" value="PEROXIDE STRESS-ACTIVATED HISTIDINE KINASE MAK3"/>
    <property type="match status" value="1"/>
</dbReference>
<dbReference type="Pfam" id="PF09385">
    <property type="entry name" value="HisK_N"/>
    <property type="match status" value="1"/>
</dbReference>
<dbReference type="SMART" id="SM00388">
    <property type="entry name" value="HisKA"/>
    <property type="match status" value="1"/>
</dbReference>
<feature type="domain" description="Histidine kinase" evidence="9">
    <location>
        <begin position="167"/>
        <end position="377"/>
    </location>
</feature>
<keyword evidence="8" id="KW-0902">Two-component regulatory system</keyword>
<dbReference type="Proteomes" id="UP000308230">
    <property type="component" value="Unassembled WGS sequence"/>
</dbReference>
<dbReference type="SMART" id="SM00387">
    <property type="entry name" value="HATPase_c"/>
    <property type="match status" value="1"/>
</dbReference>
<evidence type="ECO:0000256" key="6">
    <source>
        <dbReference type="ARBA" id="ARBA00022777"/>
    </source>
</evidence>
<dbReference type="CDD" id="cd00082">
    <property type="entry name" value="HisKA"/>
    <property type="match status" value="1"/>
</dbReference>
<dbReference type="PANTHER" id="PTHR43065">
    <property type="entry name" value="SENSOR HISTIDINE KINASE"/>
    <property type="match status" value="1"/>
</dbReference>
<dbReference type="InterPro" id="IPR036097">
    <property type="entry name" value="HisK_dim/P_sf"/>
</dbReference>
<dbReference type="SUPFAM" id="SSF55874">
    <property type="entry name" value="ATPase domain of HSP90 chaperone/DNA topoisomerase II/histidine kinase"/>
    <property type="match status" value="1"/>
</dbReference>
<dbReference type="EC" id="2.7.13.3" evidence="2"/>
<keyword evidence="7" id="KW-0067">ATP-binding</keyword>
<dbReference type="InterPro" id="IPR004358">
    <property type="entry name" value="Sig_transdc_His_kin-like_C"/>
</dbReference>
<organism evidence="10 11">
    <name type="scientific">Exobacillus caeni</name>
    <dbReference type="NCBI Taxonomy" id="2574798"/>
    <lineage>
        <taxon>Bacteria</taxon>
        <taxon>Bacillati</taxon>
        <taxon>Bacillota</taxon>
        <taxon>Bacilli</taxon>
        <taxon>Bacillales</taxon>
        <taxon>Guptibacillaceae</taxon>
        <taxon>Exobacillus</taxon>
    </lineage>
</organism>
<dbReference type="Pfam" id="PF02518">
    <property type="entry name" value="HATPase_c"/>
    <property type="match status" value="1"/>
</dbReference>
<keyword evidence="4" id="KW-0808">Transferase</keyword>
<evidence type="ECO:0000256" key="5">
    <source>
        <dbReference type="ARBA" id="ARBA00022741"/>
    </source>
</evidence>
<dbReference type="AlphaFoldDB" id="A0A5R9F684"/>
<reference evidence="10 11" key="1">
    <citation type="submission" date="2019-04" db="EMBL/GenBank/DDBJ databases">
        <title>Bacillus caeni sp. nov., a bacterium isolated from mangrove sediment.</title>
        <authorList>
            <person name="Huang H."/>
            <person name="Mo K."/>
            <person name="Hu Y."/>
        </authorList>
    </citation>
    <scope>NUCLEOTIDE SEQUENCE [LARGE SCALE GENOMIC DNA]</scope>
    <source>
        <strain evidence="10 11">HB172195</strain>
    </source>
</reference>
<comment type="caution">
    <text evidence="10">The sequence shown here is derived from an EMBL/GenBank/DDBJ whole genome shotgun (WGS) entry which is preliminary data.</text>
</comment>
<dbReference type="Gene3D" id="3.30.565.10">
    <property type="entry name" value="Histidine kinase-like ATPase, C-terminal domain"/>
    <property type="match status" value="1"/>
</dbReference>
<dbReference type="OrthoDB" id="9815750at2"/>
<proteinExistence type="predicted"/>
<sequence length="386" mass="44237">MSNKLTKEQADKLATHLERNQDKIVERWLEIARLAATDPFLEEIILNGKRTVGLIADYIRKPDHHLIINLTRKIATERVEADVNIGEFVANINQGRSVVMELAIDSILSREEVAGAVPLINSYFDQFLYYSVTEYTEIKDRILQEKNQFIKEMHNDRLAILGKLAPSFAHEFRNPLTSIKGFLRLIEQADGSRNNRQYFSIINQEMESLQDKVSHFLYLSKLKGLDDKGDLFNLSASIRHSIDFLFTRFVEEQIEVLEKIEPDVYIFGVENQIKQVFLNIVINSIEELANNNRDNRKIWIDLSESDKTVILKISNNGSQIPGHLLENIFEPFITTKELGTGLGLSVCKQIIQKHNGTISVESNNETTAFEILVDKSSVEKLKYEAK</sequence>
<evidence type="ECO:0000256" key="4">
    <source>
        <dbReference type="ARBA" id="ARBA00022679"/>
    </source>
</evidence>
<keyword evidence="11" id="KW-1185">Reference proteome</keyword>
<dbReference type="PROSITE" id="PS50109">
    <property type="entry name" value="HIS_KIN"/>
    <property type="match status" value="1"/>
</dbReference>
<dbReference type="EMBL" id="SWLG01000005">
    <property type="protein sequence ID" value="TLS37856.1"/>
    <property type="molecule type" value="Genomic_DNA"/>
</dbReference>
<keyword evidence="3" id="KW-0597">Phosphoprotein</keyword>
<dbReference type="InterPro" id="IPR018984">
    <property type="entry name" value="Histidine_kinase_N"/>
</dbReference>
<dbReference type="InterPro" id="IPR005467">
    <property type="entry name" value="His_kinase_dom"/>
</dbReference>
<evidence type="ECO:0000313" key="11">
    <source>
        <dbReference type="Proteomes" id="UP000308230"/>
    </source>
</evidence>
<evidence type="ECO:0000256" key="1">
    <source>
        <dbReference type="ARBA" id="ARBA00000085"/>
    </source>
</evidence>
<evidence type="ECO:0000256" key="7">
    <source>
        <dbReference type="ARBA" id="ARBA00022840"/>
    </source>
</evidence>
<dbReference type="GO" id="GO:0000155">
    <property type="term" value="F:phosphorelay sensor kinase activity"/>
    <property type="evidence" value="ECO:0007669"/>
    <property type="project" value="InterPro"/>
</dbReference>
<dbReference type="InterPro" id="IPR003661">
    <property type="entry name" value="HisK_dim/P_dom"/>
</dbReference>
<dbReference type="InterPro" id="IPR036890">
    <property type="entry name" value="HATPase_C_sf"/>
</dbReference>
<dbReference type="PRINTS" id="PR00344">
    <property type="entry name" value="BCTRLSENSOR"/>
</dbReference>
<evidence type="ECO:0000256" key="2">
    <source>
        <dbReference type="ARBA" id="ARBA00012438"/>
    </source>
</evidence>
<evidence type="ECO:0000256" key="8">
    <source>
        <dbReference type="ARBA" id="ARBA00023012"/>
    </source>
</evidence>
<keyword evidence="6" id="KW-0418">Kinase</keyword>
<dbReference type="RefSeq" id="WP_138125340.1">
    <property type="nucleotide sequence ID" value="NZ_SWLG01000005.1"/>
</dbReference>
<accession>A0A5R9F684</accession>
<keyword evidence="5" id="KW-0547">Nucleotide-binding</keyword>
<dbReference type="Gene3D" id="1.10.490.70">
    <property type="entry name" value="Histidine kinase N-terminal domain"/>
    <property type="match status" value="1"/>
</dbReference>
<protein>
    <recommendedName>
        <fullName evidence="2">histidine kinase</fullName>
        <ecNumber evidence="2">2.7.13.3</ecNumber>
    </recommendedName>
</protein>
<dbReference type="SUPFAM" id="SSF47384">
    <property type="entry name" value="Homodimeric domain of signal transducing histidine kinase"/>
    <property type="match status" value="1"/>
</dbReference>
<name>A0A5R9F684_9BACL</name>
<comment type="catalytic activity">
    <reaction evidence="1">
        <text>ATP + protein L-histidine = ADP + protein N-phospho-L-histidine.</text>
        <dbReference type="EC" id="2.7.13.3"/>
    </reaction>
</comment>
<evidence type="ECO:0000259" key="9">
    <source>
        <dbReference type="PROSITE" id="PS50109"/>
    </source>
</evidence>
<gene>
    <name evidence="10" type="ORF">FCL54_08540</name>
</gene>
<dbReference type="GO" id="GO:0005524">
    <property type="term" value="F:ATP binding"/>
    <property type="evidence" value="ECO:0007669"/>
    <property type="project" value="UniProtKB-KW"/>
</dbReference>
<evidence type="ECO:0000256" key="3">
    <source>
        <dbReference type="ARBA" id="ARBA00022553"/>
    </source>
</evidence>
<evidence type="ECO:0000313" key="10">
    <source>
        <dbReference type="EMBL" id="TLS37856.1"/>
    </source>
</evidence>
<dbReference type="Pfam" id="PF00512">
    <property type="entry name" value="HisKA"/>
    <property type="match status" value="1"/>
</dbReference>
<dbReference type="InterPro" id="IPR003594">
    <property type="entry name" value="HATPase_dom"/>
</dbReference>
<dbReference type="Gene3D" id="1.10.287.130">
    <property type="match status" value="1"/>
</dbReference>